<dbReference type="EMBL" id="BMAO01016853">
    <property type="protein sequence ID" value="GFR11653.1"/>
    <property type="molecule type" value="Genomic_DNA"/>
</dbReference>
<accession>A0A8X6EWK8</accession>
<protein>
    <recommendedName>
        <fullName evidence="5">Cytochrome c domain-containing protein</fullName>
    </recommendedName>
</protein>
<comment type="caution">
    <text evidence="1">The sequence shown here is derived from an EMBL/GenBank/DDBJ whole genome shotgun (WGS) entry which is preliminary data.</text>
</comment>
<organism evidence="1 4">
    <name type="scientific">Trichonephila clavata</name>
    <name type="common">Joro spider</name>
    <name type="synonym">Nephila clavata</name>
    <dbReference type="NCBI Taxonomy" id="2740835"/>
    <lineage>
        <taxon>Eukaryota</taxon>
        <taxon>Metazoa</taxon>
        <taxon>Ecdysozoa</taxon>
        <taxon>Arthropoda</taxon>
        <taxon>Chelicerata</taxon>
        <taxon>Arachnida</taxon>
        <taxon>Araneae</taxon>
        <taxon>Araneomorphae</taxon>
        <taxon>Entelegynae</taxon>
        <taxon>Araneoidea</taxon>
        <taxon>Nephilidae</taxon>
        <taxon>Trichonephila</taxon>
    </lineage>
</organism>
<evidence type="ECO:0008006" key="5">
    <source>
        <dbReference type="Google" id="ProtNLM"/>
    </source>
</evidence>
<reference evidence="1" key="1">
    <citation type="submission" date="2020-07" db="EMBL/GenBank/DDBJ databases">
        <title>Multicomponent nature underlies the extraordinary mechanical properties of spider dragline silk.</title>
        <authorList>
            <person name="Kono N."/>
            <person name="Nakamura H."/>
            <person name="Mori M."/>
            <person name="Yoshida Y."/>
            <person name="Ohtoshi R."/>
            <person name="Malay A.D."/>
            <person name="Moran D.A.P."/>
            <person name="Tomita M."/>
            <person name="Numata K."/>
            <person name="Arakawa K."/>
        </authorList>
    </citation>
    <scope>NUCLEOTIDE SEQUENCE</scope>
</reference>
<proteinExistence type="predicted"/>
<sequence>MQRPDLAKILEALYRVKMQAWNLLISSFLVLNSSVVHANKVVISSCDKIPSGYNGKIFRIKTDYPTGISDKERPWKHISFKEEPQKYAYTILKYIYNGNINCDFDLRCNKVANWYHAPWMHYGITGREFVNGLTRERSFKSGELHSNQKSMLQNWAISIVNERGAYTYGRVWQDINNPDITKGKFLDGTVSAKLVFTEATQNDIPTLKNSISWTSYINQSEKGTPKVFKQLRLFQIDFLVKDKRSEETGWVAGTFIYDCTINNKNPWLNMKLIGIAWGNDTNYFTADYIIGKRLLECWINPDVVKNSLGYLGRLNGPIDNKKSSCLSCHSTAQHPEKPSSVPPEHAKEQEIKHWFRNLKEESFDDGAFNFDYSKQLSHGVRNYYSAKKENDPIGCKAFNYKDIAQALIN</sequence>
<name>A0A8X6EWK8_TRICU</name>
<dbReference type="EMBL" id="BMAO01010015">
    <property type="protein sequence ID" value="GFQ64088.1"/>
    <property type="molecule type" value="Genomic_DNA"/>
</dbReference>
<dbReference type="Proteomes" id="UP000887116">
    <property type="component" value="Unassembled WGS sequence"/>
</dbReference>
<evidence type="ECO:0000313" key="3">
    <source>
        <dbReference type="EMBL" id="GFR11653.1"/>
    </source>
</evidence>
<dbReference type="AlphaFoldDB" id="A0A8X6EWK8"/>
<evidence type="ECO:0000313" key="1">
    <source>
        <dbReference type="EMBL" id="GFQ64088.1"/>
    </source>
</evidence>
<evidence type="ECO:0000313" key="4">
    <source>
        <dbReference type="Proteomes" id="UP000887116"/>
    </source>
</evidence>
<dbReference type="EMBL" id="BMAO01014470">
    <property type="protein sequence ID" value="GFQ95245.1"/>
    <property type="molecule type" value="Genomic_DNA"/>
</dbReference>
<gene>
    <name evidence="1" type="primary">REIS_1560</name>
    <name evidence="3" type="ORF">TNCT_280551</name>
    <name evidence="1" type="ORF">TNCT_334691</name>
    <name evidence="2" type="ORF">TNCT_95441</name>
</gene>
<evidence type="ECO:0000313" key="2">
    <source>
        <dbReference type="EMBL" id="GFQ95245.1"/>
    </source>
</evidence>
<dbReference type="OrthoDB" id="5422692at2759"/>
<keyword evidence="4" id="KW-1185">Reference proteome</keyword>